<comment type="caution">
    <text evidence="2">The sequence shown here is derived from an EMBL/GenBank/DDBJ whole genome shotgun (WGS) entry which is preliminary data.</text>
</comment>
<keyword evidence="3" id="KW-1185">Reference proteome</keyword>
<evidence type="ECO:0000259" key="1">
    <source>
        <dbReference type="Pfam" id="PF18480"/>
    </source>
</evidence>
<organism evidence="2 3">
    <name type="scientific">Bradyrhizobium diversitatis</name>
    <dbReference type="NCBI Taxonomy" id="2755406"/>
    <lineage>
        <taxon>Bacteria</taxon>
        <taxon>Pseudomonadati</taxon>
        <taxon>Pseudomonadota</taxon>
        <taxon>Alphaproteobacteria</taxon>
        <taxon>Hyphomicrobiales</taxon>
        <taxon>Nitrobacteraceae</taxon>
        <taxon>Bradyrhizobium</taxon>
    </lineage>
</organism>
<evidence type="ECO:0000313" key="2">
    <source>
        <dbReference type="EMBL" id="MBH5386496.1"/>
    </source>
</evidence>
<accession>A0ABS0NZR6</accession>
<evidence type="ECO:0000313" key="3">
    <source>
        <dbReference type="Proteomes" id="UP001194539"/>
    </source>
</evidence>
<dbReference type="EMBL" id="JACEGD010000008">
    <property type="protein sequence ID" value="MBH5386496.1"/>
    <property type="molecule type" value="Genomic_DNA"/>
</dbReference>
<gene>
    <name evidence="2" type="ORF">H1B27_09375</name>
</gene>
<dbReference type="RefSeq" id="WP_197965862.1">
    <property type="nucleotide sequence ID" value="NZ_JACEGD010000008.1"/>
</dbReference>
<dbReference type="InterPro" id="IPR041049">
    <property type="entry name" value="DUF5615"/>
</dbReference>
<dbReference type="Pfam" id="PF18480">
    <property type="entry name" value="DUF5615"/>
    <property type="match status" value="1"/>
</dbReference>
<dbReference type="Proteomes" id="UP001194539">
    <property type="component" value="Unassembled WGS sequence"/>
</dbReference>
<reference evidence="2 3" key="1">
    <citation type="submission" date="2020-07" db="EMBL/GenBank/DDBJ databases">
        <title>Bradyrhizobium diversity isolated from nodules of indigenous legumes of Western Australia.</title>
        <authorList>
            <person name="Klepa M.S."/>
        </authorList>
    </citation>
    <scope>NUCLEOTIDE SEQUENCE [LARGE SCALE GENOMIC DNA]</scope>
    <source>
        <strain evidence="2 3">CNPSo 4019</strain>
    </source>
</reference>
<protein>
    <submittedName>
        <fullName evidence="2">DUF5615 family PIN-like protein</fullName>
    </submittedName>
</protein>
<name>A0ABS0NZR6_9BRAD</name>
<feature type="domain" description="DUF5615" evidence="1">
    <location>
        <begin position="1"/>
        <end position="108"/>
    </location>
</feature>
<proteinExistence type="predicted"/>
<sequence length="118" mass="12839">MRFLADENFPGSAVDVLRASGHDVIWIRASAPGSSDREVLARASHEQRILLTFDKDFGELAKASSLPTACGIVLLRIPPPAPGRIGKVLADLILARDDWAGHFSVIEPGRVRMRPLSK</sequence>